<evidence type="ECO:0000259" key="2">
    <source>
        <dbReference type="Pfam" id="PF08325"/>
    </source>
</evidence>
<feature type="transmembrane region" description="Helical" evidence="1">
    <location>
        <begin position="6"/>
        <end position="22"/>
    </location>
</feature>
<dbReference type="AlphaFoldDB" id="A0A6C0EQB4"/>
<evidence type="ECO:0000256" key="1">
    <source>
        <dbReference type="SAM" id="Phobius"/>
    </source>
</evidence>
<dbReference type="Pfam" id="PF08325">
    <property type="entry name" value="WLM"/>
    <property type="match status" value="1"/>
</dbReference>
<dbReference type="InterPro" id="IPR013536">
    <property type="entry name" value="WLM_dom"/>
</dbReference>
<accession>A0A6C0EQB4</accession>
<organism evidence="3">
    <name type="scientific">viral metagenome</name>
    <dbReference type="NCBI Taxonomy" id="1070528"/>
    <lineage>
        <taxon>unclassified sequences</taxon>
        <taxon>metagenomes</taxon>
        <taxon>organismal metagenomes</taxon>
    </lineage>
</organism>
<keyword evidence="1" id="KW-1133">Transmembrane helix</keyword>
<keyword evidence="1" id="KW-0472">Membrane</keyword>
<feature type="domain" description="WLM" evidence="2">
    <location>
        <begin position="106"/>
        <end position="167"/>
    </location>
</feature>
<keyword evidence="1" id="KW-0812">Transmembrane</keyword>
<proteinExistence type="predicted"/>
<evidence type="ECO:0000313" key="3">
    <source>
        <dbReference type="EMBL" id="QHT30703.1"/>
    </source>
</evidence>
<name>A0A6C0EQB4_9ZZZZ</name>
<dbReference type="EMBL" id="MN738908">
    <property type="protein sequence ID" value="QHT30703.1"/>
    <property type="molecule type" value="Genomic_DNA"/>
</dbReference>
<reference evidence="3" key="1">
    <citation type="journal article" date="2020" name="Nature">
        <title>Giant virus diversity and host interactions through global metagenomics.</title>
        <authorList>
            <person name="Schulz F."/>
            <person name="Roux S."/>
            <person name="Paez-Espino D."/>
            <person name="Jungbluth S."/>
            <person name="Walsh D.A."/>
            <person name="Denef V.J."/>
            <person name="McMahon K.D."/>
            <person name="Konstantinidis K.T."/>
            <person name="Eloe-Fadrosh E.A."/>
            <person name="Kyrpides N.C."/>
            <person name="Woyke T."/>
        </authorList>
    </citation>
    <scope>NUCLEOTIDE SEQUENCE</scope>
    <source>
        <strain evidence="3">GVMAG-M-3300009151-35</strain>
    </source>
</reference>
<protein>
    <recommendedName>
        <fullName evidence="2">WLM domain-containing protein</fullName>
    </recommendedName>
</protein>
<sequence>MEFNNIGFTILILTIIFIYLIYQYHYYSNIETIVSKIDNRNYDVQIKNNATEAADLIAKVREKLILLVNHMFKTSPSHPKVMRLKKNFNPDVLKEGIDNPSYTSYTVNKGEEIILCLRTDGKLVDINILTFVCIHELSHIGNETVGHDDAFWEFFKELLIEAINIGIYTKYDYKKSPIKYCGMMITDSPLD</sequence>